<dbReference type="EMBL" id="JAASAN010000009">
    <property type="protein sequence ID" value="NIL28335.1"/>
    <property type="molecule type" value="Genomic_DNA"/>
</dbReference>
<feature type="region of interest" description="Disordered" evidence="1">
    <location>
        <begin position="275"/>
        <end position="294"/>
    </location>
</feature>
<dbReference type="Proteomes" id="UP000698240">
    <property type="component" value="Unassembled WGS sequence"/>
</dbReference>
<feature type="transmembrane region" description="Helical" evidence="2">
    <location>
        <begin position="6"/>
        <end position="24"/>
    </location>
</feature>
<organism evidence="3 4">
    <name type="scientific">Yersinia massiliensis</name>
    <dbReference type="NCBI Taxonomy" id="419257"/>
    <lineage>
        <taxon>Bacteria</taxon>
        <taxon>Pseudomonadati</taxon>
        <taxon>Pseudomonadota</taxon>
        <taxon>Gammaproteobacteria</taxon>
        <taxon>Enterobacterales</taxon>
        <taxon>Yersiniaceae</taxon>
        <taxon>Yersinia</taxon>
    </lineage>
</organism>
<comment type="caution">
    <text evidence="3">The sequence shown here is derived from an EMBL/GenBank/DDBJ whole genome shotgun (WGS) entry which is preliminary data.</text>
</comment>
<keyword evidence="2" id="KW-0812">Transmembrane</keyword>
<evidence type="ECO:0000313" key="4">
    <source>
        <dbReference type="Proteomes" id="UP000698240"/>
    </source>
</evidence>
<reference evidence="3" key="1">
    <citation type="submission" date="2020-03" db="EMBL/GenBank/DDBJ databases">
        <authorList>
            <person name="Kislichkina A."/>
            <person name="Dentovskaya S."/>
            <person name="Shaikhutdinov R."/>
            <person name="Ivanov S."/>
            <person name="Sizova A."/>
            <person name="Solomentsev V."/>
            <person name="Bogun A."/>
        </authorList>
    </citation>
    <scope>NUCLEOTIDE SEQUENCE</scope>
    <source>
        <strain evidence="3">SCPM-O-B-8025</strain>
    </source>
</reference>
<dbReference type="AlphaFoldDB" id="A0AA90XY10"/>
<gene>
    <name evidence="3" type="ORF">HB980_17525</name>
</gene>
<accession>A0AA90XY10</accession>
<dbReference type="RefSeq" id="WP_050286757.1">
    <property type="nucleotide sequence ID" value="NZ_CP110790.1"/>
</dbReference>
<evidence type="ECO:0008006" key="5">
    <source>
        <dbReference type="Google" id="ProtNLM"/>
    </source>
</evidence>
<protein>
    <recommendedName>
        <fullName evidence="5">Flp pilus assembly protein CpaB</fullName>
    </recommendedName>
</protein>
<evidence type="ECO:0000256" key="1">
    <source>
        <dbReference type="SAM" id="MobiDB-lite"/>
    </source>
</evidence>
<evidence type="ECO:0000313" key="3">
    <source>
        <dbReference type="EMBL" id="NIL28335.1"/>
    </source>
</evidence>
<keyword evidence="2" id="KW-0472">Membrane</keyword>
<sequence length="294" mass="32636">MNQKIIMAMAVLLILIGGIGIFIFSGGKNDEQVSNVSSQVEKKPAIEQVSVNFAVAKIGLKAGSIITEQDIKIETVLLEPGHWLVEEQEAGQLFMVGYVTLDNINANSRIRSSQVAMPGSPAYLSQMVTPGYRVYSFNLSEQQISQLATTKAGEYVDVYFRYNMIISGYKTQILQRVEPEIRRIGNFNGTKVLPILSAKKLLYMDQTGSNGVVSDINKMIKKDTKTENSNVAKPRPESSAKLYVELSDYDIKRLYTLDPYGDFIIFPASFAKNKASSTDETLPENIRQLKGKKG</sequence>
<keyword evidence="2" id="KW-1133">Transmembrane helix</keyword>
<evidence type="ECO:0000256" key="2">
    <source>
        <dbReference type="SAM" id="Phobius"/>
    </source>
</evidence>
<proteinExistence type="predicted"/>
<name>A0AA90XY10_9GAMM</name>
<dbReference type="CDD" id="cd11614">
    <property type="entry name" value="SAF_CpaB_FlgA_like"/>
    <property type="match status" value="1"/>
</dbReference>